<dbReference type="PROSITE" id="PS51352">
    <property type="entry name" value="THIOREDOXIN_2"/>
    <property type="match status" value="1"/>
</dbReference>
<keyword evidence="2" id="KW-1133">Transmembrane helix</keyword>
<dbReference type="OMA" id="YVWARAN"/>
<dbReference type="Gene3D" id="3.40.30.10">
    <property type="entry name" value="Glutaredoxin"/>
    <property type="match status" value="1"/>
</dbReference>
<feature type="transmembrane region" description="Helical" evidence="2">
    <location>
        <begin position="107"/>
        <end position="129"/>
    </location>
</feature>
<evidence type="ECO:0000313" key="4">
    <source>
        <dbReference type="EMBL" id="AAS50491.1"/>
    </source>
</evidence>
<dbReference type="InParanoid" id="Q75EF6"/>
<dbReference type="eggNOG" id="KOG0907">
    <property type="taxonomic scope" value="Eukaryota"/>
</dbReference>
<dbReference type="STRING" id="284811.Q75EF6"/>
<feature type="transmembrane region" description="Helical" evidence="2">
    <location>
        <begin position="65"/>
        <end position="87"/>
    </location>
</feature>
<dbReference type="HOGENOM" id="CLU_700259_0_0_1"/>
<comment type="function">
    <text evidence="2">May be involved in the degradation of misfolded endoplasmic reticulum (ER) luminal proteins.</text>
</comment>
<sequence>MPSMTSTVHSNGGIGRFLSEIPLVTRGLLLALLLWCFNAFMRFSQLQVLVFAWNFRRHDYEFWRLYGRFIAVNSNSAAALLALYQIYRNSSSLELDYFQANPVDYAFYLAFCTTTCAALTAACHALLGIEPGSLFPALDGMLLYTWALLNANVTVNYIVFNIRGKYLPLLNLFVHMLGGEPSGVLIILLGYAAAYIYCCLETRTAGPLYGKLAGLPHYGYPTLRDSHFRGSALLAPLIATQSGGPPSAAAAVSGNFRGKGRRLHDGKAVAAPRHAARAAGTGAVVPLTSTSALAAALAGPGLAVIDFYAVWCGPCKQLAPLLDQYAAKHTAVRFYKIDVDRFPGVAATHEVHAMPTVLFFRAGKEVARVQGANPSAIRAALQSYS</sequence>
<keyword evidence="2" id="KW-0472">Membrane</keyword>
<organism evidence="4 5">
    <name type="scientific">Eremothecium gossypii (strain ATCC 10895 / CBS 109.51 / FGSC 9923 / NRRL Y-1056)</name>
    <name type="common">Yeast</name>
    <name type="synonym">Ashbya gossypii</name>
    <dbReference type="NCBI Taxonomy" id="284811"/>
    <lineage>
        <taxon>Eukaryota</taxon>
        <taxon>Fungi</taxon>
        <taxon>Dikarya</taxon>
        <taxon>Ascomycota</taxon>
        <taxon>Saccharomycotina</taxon>
        <taxon>Saccharomycetes</taxon>
        <taxon>Saccharomycetales</taxon>
        <taxon>Saccharomycetaceae</taxon>
        <taxon>Eremothecium</taxon>
    </lineage>
</organism>
<dbReference type="RefSeq" id="NP_982667.1">
    <property type="nucleotide sequence ID" value="NM_208020.1"/>
</dbReference>
<name>Q75EF6_EREGS</name>
<dbReference type="InterPro" id="IPR036249">
    <property type="entry name" value="Thioredoxin-like_sf"/>
</dbReference>
<dbReference type="KEGG" id="ago:AGOS_AAR125C"/>
<dbReference type="SUPFAM" id="SSF52833">
    <property type="entry name" value="Thioredoxin-like"/>
    <property type="match status" value="1"/>
</dbReference>
<evidence type="ECO:0000259" key="3">
    <source>
        <dbReference type="PROSITE" id="PS51352"/>
    </source>
</evidence>
<evidence type="ECO:0000256" key="2">
    <source>
        <dbReference type="RuleBase" id="RU363059"/>
    </source>
</evidence>
<keyword evidence="1" id="KW-1015">Disulfide bond</keyword>
<feature type="transmembrane region" description="Helical" evidence="2">
    <location>
        <begin position="141"/>
        <end position="162"/>
    </location>
</feature>
<keyword evidence="5" id="KW-1185">Reference proteome</keyword>
<feature type="transmembrane region" description="Helical" evidence="2">
    <location>
        <begin position="28"/>
        <end position="53"/>
    </location>
</feature>
<evidence type="ECO:0000256" key="1">
    <source>
        <dbReference type="ARBA" id="ARBA00023157"/>
    </source>
</evidence>
<reference evidence="5" key="2">
    <citation type="journal article" date="2013" name="G3 (Bethesda)">
        <title>Genomes of Ashbya fungi isolated from insects reveal four mating-type loci, numerous translocations, lack of transposons, and distinct gene duplications.</title>
        <authorList>
            <person name="Dietrich F.S."/>
            <person name="Voegeli S."/>
            <person name="Kuo S."/>
            <person name="Philippsen P."/>
        </authorList>
    </citation>
    <scope>GENOME REANNOTATION</scope>
    <source>
        <strain evidence="5">ATCC 10895 / CBS 109.51 / FGSC 9923 / NRRL Y-1056</strain>
    </source>
</reference>
<feature type="transmembrane region" description="Helical" evidence="2">
    <location>
        <begin position="182"/>
        <end position="200"/>
    </location>
</feature>
<dbReference type="AlphaFoldDB" id="Q75EF6"/>
<dbReference type="PANTHER" id="PTHR46115">
    <property type="entry name" value="THIOREDOXIN-LIKE PROTEIN 1"/>
    <property type="match status" value="1"/>
</dbReference>
<protein>
    <recommendedName>
        <fullName evidence="2">Derlin</fullName>
    </recommendedName>
</protein>
<dbReference type="PROSITE" id="PS00194">
    <property type="entry name" value="THIOREDOXIN_1"/>
    <property type="match status" value="1"/>
</dbReference>
<comment type="similarity">
    <text evidence="2">Belongs to the derlin family.</text>
</comment>
<reference evidence="4 5" key="1">
    <citation type="journal article" date="2004" name="Science">
        <title>The Ashbya gossypii genome as a tool for mapping the ancient Saccharomyces cerevisiae genome.</title>
        <authorList>
            <person name="Dietrich F.S."/>
            <person name="Voegeli S."/>
            <person name="Brachat S."/>
            <person name="Lerch A."/>
            <person name="Gates K."/>
            <person name="Steiner S."/>
            <person name="Mohr C."/>
            <person name="Pohlmann R."/>
            <person name="Luedi P."/>
            <person name="Choi S."/>
            <person name="Wing R.A."/>
            <person name="Flavier A."/>
            <person name="Gaffney T.D."/>
            <person name="Philippsen P."/>
        </authorList>
    </citation>
    <scope>NUCLEOTIDE SEQUENCE [LARGE SCALE GENOMIC DNA]</scope>
    <source>
        <strain evidence="5">ATCC 10895 / CBS 109.51 / FGSC 9923 / NRRL Y-1056</strain>
    </source>
</reference>
<keyword evidence="2" id="KW-0256">Endoplasmic reticulum</keyword>
<dbReference type="OrthoDB" id="19102at2759"/>
<dbReference type="Proteomes" id="UP000000591">
    <property type="component" value="Chromosome I"/>
</dbReference>
<proteinExistence type="inferred from homology"/>
<dbReference type="InterPro" id="IPR017937">
    <property type="entry name" value="Thioredoxin_CS"/>
</dbReference>
<accession>Q75EF6</accession>
<dbReference type="PRINTS" id="PR00421">
    <property type="entry name" value="THIOREDOXIN"/>
</dbReference>
<feature type="domain" description="Thioredoxin" evidence="3">
    <location>
        <begin position="265"/>
        <end position="385"/>
    </location>
</feature>
<keyword evidence="2" id="KW-0812">Transmembrane</keyword>
<dbReference type="InterPro" id="IPR007599">
    <property type="entry name" value="DER1"/>
</dbReference>
<gene>
    <name evidence="4" type="ORF">AGOS_AAR125C</name>
</gene>
<dbReference type="FunCoup" id="Q75EF6">
    <property type="interactions" value="515"/>
</dbReference>
<dbReference type="InterPro" id="IPR013766">
    <property type="entry name" value="Thioredoxin_domain"/>
</dbReference>
<comment type="subcellular location">
    <subcellularLocation>
        <location evidence="2">Endoplasmic reticulum membrane</location>
        <topology evidence="2">Multi-pass membrane protein</topology>
    </subcellularLocation>
</comment>
<evidence type="ECO:0000313" key="5">
    <source>
        <dbReference type="Proteomes" id="UP000000591"/>
    </source>
</evidence>
<dbReference type="GO" id="GO:0005789">
    <property type="term" value="C:endoplasmic reticulum membrane"/>
    <property type="evidence" value="ECO:0007669"/>
    <property type="project" value="UniProtKB-SubCell"/>
</dbReference>
<dbReference type="CDD" id="cd02947">
    <property type="entry name" value="TRX_family"/>
    <property type="match status" value="1"/>
</dbReference>
<dbReference type="GeneID" id="4618720"/>
<dbReference type="eggNOG" id="KOG0858">
    <property type="taxonomic scope" value="Eukaryota"/>
</dbReference>
<dbReference type="Pfam" id="PF04511">
    <property type="entry name" value="DER1"/>
    <property type="match status" value="1"/>
</dbReference>
<dbReference type="Pfam" id="PF00085">
    <property type="entry name" value="Thioredoxin"/>
    <property type="match status" value="1"/>
</dbReference>
<dbReference type="EMBL" id="AE016814">
    <property type="protein sequence ID" value="AAS50491.1"/>
    <property type="molecule type" value="Genomic_DNA"/>
</dbReference>